<feature type="non-terminal residue" evidence="1">
    <location>
        <position position="1"/>
    </location>
</feature>
<dbReference type="AlphaFoldDB" id="S7XTT2"/>
<dbReference type="EMBL" id="ATCN01000312">
    <property type="protein sequence ID" value="EPR79283.1"/>
    <property type="molecule type" value="Genomic_DNA"/>
</dbReference>
<evidence type="ECO:0000313" key="2">
    <source>
        <dbReference type="Proteomes" id="UP000014978"/>
    </source>
</evidence>
<protein>
    <submittedName>
        <fullName evidence="1">Uncharacterized protein</fullName>
    </submittedName>
</protein>
<name>S7XTT2_SPRLO</name>
<organism evidence="1 2">
    <name type="scientific">Spraguea lophii (strain 42_110)</name>
    <name type="common">Microsporidian parasite</name>
    <dbReference type="NCBI Taxonomy" id="1358809"/>
    <lineage>
        <taxon>Eukaryota</taxon>
        <taxon>Fungi</taxon>
        <taxon>Fungi incertae sedis</taxon>
        <taxon>Microsporidia</taxon>
        <taxon>Spragueidae</taxon>
        <taxon>Spraguea</taxon>
    </lineage>
</organism>
<dbReference type="HOGENOM" id="CLU_1574525_0_0_1"/>
<gene>
    <name evidence="1" type="ORF">SLOPH_830</name>
</gene>
<reference evidence="2" key="1">
    <citation type="journal article" date="2013" name="PLoS Genet.">
        <title>The genome of Spraguea lophii and the basis of host-microsporidian interactions.</title>
        <authorList>
            <person name="Campbell S.E."/>
            <person name="Williams T.A."/>
            <person name="Yousuf A."/>
            <person name="Soanes D.M."/>
            <person name="Paszkiewicz K.H."/>
            <person name="Williams B.A.P."/>
        </authorList>
    </citation>
    <scope>NUCLEOTIDE SEQUENCE [LARGE SCALE GENOMIC DNA]</scope>
    <source>
        <strain evidence="2">42_110</strain>
    </source>
</reference>
<keyword evidence="2" id="KW-1185">Reference proteome</keyword>
<dbReference type="Proteomes" id="UP000014978">
    <property type="component" value="Unassembled WGS sequence"/>
</dbReference>
<evidence type="ECO:0000313" key="1">
    <source>
        <dbReference type="EMBL" id="EPR79283.1"/>
    </source>
</evidence>
<comment type="caution">
    <text evidence="1">The sequence shown here is derived from an EMBL/GenBank/DDBJ whole genome shotgun (WGS) entry which is preliminary data.</text>
</comment>
<dbReference type="VEuPathDB" id="MicrosporidiaDB:SLOPH_830"/>
<accession>S7XTT2</accession>
<sequence length="170" mass="20790">IKDCDTDKDNVYVFIAILFNKLYQQLEQKYSKKYIEDSNAKIENTLTYQSSEIIQQTGDYNCQYIKSIINLFYTMINLSDKFLERRILDSKFIEIILHFKTDNKILNLIIEKFRLRYSNFKIILEYTEDTILLKKLYNNNKYYFLFIGKYEEITTKNKRKIINFIKKYYM</sequence>
<dbReference type="InParanoid" id="S7XTT2"/>
<proteinExistence type="predicted"/>